<evidence type="ECO:0000313" key="1">
    <source>
        <dbReference type="EMBL" id="ETR68847.1"/>
    </source>
</evidence>
<dbReference type="AlphaFoldDB" id="A0A1V1P1V0"/>
<dbReference type="Proteomes" id="UP000189670">
    <property type="component" value="Unassembled WGS sequence"/>
</dbReference>
<dbReference type="EMBL" id="ATBP01000816">
    <property type="protein sequence ID" value="ETR68847.1"/>
    <property type="molecule type" value="Genomic_DNA"/>
</dbReference>
<name>A0A1V1P1V0_9BACT</name>
<organism evidence="1 2">
    <name type="scientific">Candidatus Magnetoglobus multicellularis str. Araruama</name>
    <dbReference type="NCBI Taxonomy" id="890399"/>
    <lineage>
        <taxon>Bacteria</taxon>
        <taxon>Pseudomonadati</taxon>
        <taxon>Thermodesulfobacteriota</taxon>
        <taxon>Desulfobacteria</taxon>
        <taxon>Desulfobacterales</taxon>
        <taxon>Desulfobacteraceae</taxon>
        <taxon>Candidatus Magnetoglobus</taxon>
    </lineage>
</organism>
<gene>
    <name evidence="1" type="ORF">OMM_10115</name>
</gene>
<evidence type="ECO:0000313" key="2">
    <source>
        <dbReference type="Proteomes" id="UP000189670"/>
    </source>
</evidence>
<proteinExistence type="predicted"/>
<sequence>MFGNYWFDTATPTFLINILLKSEVSIPEIEKARLPKTHFSSFEPDNINIIAIMFQTGYLTIKAVEWIDQFSSLYAFDFPNSEVKEAFLELLMLSFAKIKTMILFIKQSKKTFTINDFN</sequence>
<accession>A0A1V1P1V0</accession>
<protein>
    <submittedName>
        <fullName evidence="1">Uncharacterized protein</fullName>
    </submittedName>
</protein>
<comment type="caution">
    <text evidence="1">The sequence shown here is derived from an EMBL/GenBank/DDBJ whole genome shotgun (WGS) entry which is preliminary data.</text>
</comment>
<reference evidence="2" key="1">
    <citation type="submission" date="2012-11" db="EMBL/GenBank/DDBJ databases">
        <authorList>
            <person name="Lucero-Rivera Y.E."/>
            <person name="Tovar-Ramirez D."/>
        </authorList>
    </citation>
    <scope>NUCLEOTIDE SEQUENCE [LARGE SCALE GENOMIC DNA]</scope>
    <source>
        <strain evidence="2">Araruama</strain>
    </source>
</reference>